<dbReference type="RefSeq" id="WP_140881622.1">
    <property type="nucleotide sequence ID" value="NZ_RCZP01000003.1"/>
</dbReference>
<feature type="transmembrane region" description="Helical" evidence="1">
    <location>
        <begin position="77"/>
        <end position="95"/>
    </location>
</feature>
<evidence type="ECO:0000313" key="3">
    <source>
        <dbReference type="Proteomes" id="UP000317078"/>
    </source>
</evidence>
<evidence type="ECO:0000256" key="1">
    <source>
        <dbReference type="SAM" id="Phobius"/>
    </source>
</evidence>
<keyword evidence="1" id="KW-0472">Membrane</keyword>
<dbReference type="EMBL" id="RCZP01000003">
    <property type="protein sequence ID" value="TPG59528.1"/>
    <property type="molecule type" value="Genomic_DNA"/>
</dbReference>
<feature type="transmembrane region" description="Helical" evidence="1">
    <location>
        <begin position="107"/>
        <end position="130"/>
    </location>
</feature>
<sequence>MPRLSGPGVSTEAQIVSGIRAAILLARGKEEGLRHALLSMEGTARSFWAGALCLLPFLAIRSLGNDALLGAGLPAELIGYVLGWVAFPLASLALVDASGRGPLWPLFIAAWNWANLALYAALLAATLLGALLPPGVANLLLLVAFAYALWMEWFVAQKALRISGVRAALFVLLDVALGLFIASLVGRVGG</sequence>
<organism evidence="2 3">
    <name type="scientific">Muricoccus nepalensis</name>
    <dbReference type="NCBI Taxonomy" id="1854500"/>
    <lineage>
        <taxon>Bacteria</taxon>
        <taxon>Pseudomonadati</taxon>
        <taxon>Pseudomonadota</taxon>
        <taxon>Alphaproteobacteria</taxon>
        <taxon>Acetobacterales</taxon>
        <taxon>Roseomonadaceae</taxon>
        <taxon>Muricoccus</taxon>
    </lineage>
</organism>
<feature type="transmembrane region" description="Helical" evidence="1">
    <location>
        <begin position="167"/>
        <end position="186"/>
    </location>
</feature>
<dbReference type="AlphaFoldDB" id="A0A502GDE1"/>
<keyword evidence="1" id="KW-1133">Transmembrane helix</keyword>
<proteinExistence type="predicted"/>
<gene>
    <name evidence="2" type="ORF">EAH89_04605</name>
</gene>
<keyword evidence="1" id="KW-0812">Transmembrane</keyword>
<evidence type="ECO:0000313" key="2">
    <source>
        <dbReference type="EMBL" id="TPG59528.1"/>
    </source>
</evidence>
<protein>
    <submittedName>
        <fullName evidence="2">Uncharacterized protein</fullName>
    </submittedName>
</protein>
<feature type="transmembrane region" description="Helical" evidence="1">
    <location>
        <begin position="47"/>
        <end position="65"/>
    </location>
</feature>
<keyword evidence="3" id="KW-1185">Reference proteome</keyword>
<comment type="caution">
    <text evidence="2">The sequence shown here is derived from an EMBL/GenBank/DDBJ whole genome shotgun (WGS) entry which is preliminary data.</text>
</comment>
<name>A0A502GDE1_9PROT</name>
<accession>A0A502GDE1</accession>
<dbReference type="Proteomes" id="UP000317078">
    <property type="component" value="Unassembled WGS sequence"/>
</dbReference>
<reference evidence="2 3" key="1">
    <citation type="journal article" date="2019" name="Environ. Microbiol.">
        <title>Species interactions and distinct microbial communities in high Arctic permafrost affected cryosols are associated with the CH4 and CO2 gas fluxes.</title>
        <authorList>
            <person name="Altshuler I."/>
            <person name="Hamel J."/>
            <person name="Turney S."/>
            <person name="Magnuson E."/>
            <person name="Levesque R."/>
            <person name="Greer C."/>
            <person name="Whyte L.G."/>
        </authorList>
    </citation>
    <scope>NUCLEOTIDE SEQUENCE [LARGE SCALE GENOMIC DNA]</scope>
    <source>
        <strain evidence="2 3">S9.3B</strain>
    </source>
</reference>
<dbReference type="OrthoDB" id="8443450at2"/>
<feature type="transmembrane region" description="Helical" evidence="1">
    <location>
        <begin position="136"/>
        <end position="155"/>
    </location>
</feature>